<dbReference type="eggNOG" id="ENOG502QPTG">
    <property type="taxonomic scope" value="Eukaryota"/>
</dbReference>
<dbReference type="HOGENOM" id="CLU_034451_0_0_1"/>
<name>B8MEY2_TALSN</name>
<dbReference type="InterPro" id="IPR029058">
    <property type="entry name" value="AB_hydrolase_fold"/>
</dbReference>
<dbReference type="InterPro" id="IPR050261">
    <property type="entry name" value="FrsA_esterase"/>
</dbReference>
<dbReference type="Proteomes" id="UP000001745">
    <property type="component" value="Unassembled WGS sequence"/>
</dbReference>
<dbReference type="VEuPathDB" id="FungiDB:TSTA_023190"/>
<comment type="similarity">
    <text evidence="2">Belongs to the AB hydrolase superfamily. FUS2 hydrolase family.</text>
</comment>
<keyword evidence="1 4" id="KW-0378">Hydrolase</keyword>
<evidence type="ECO:0000259" key="3">
    <source>
        <dbReference type="Pfam" id="PF12697"/>
    </source>
</evidence>
<dbReference type="InParanoid" id="B8MEY2"/>
<evidence type="ECO:0000313" key="5">
    <source>
        <dbReference type="Proteomes" id="UP000001745"/>
    </source>
</evidence>
<gene>
    <name evidence="4" type="ORF">TSTA_023190</name>
</gene>
<dbReference type="Pfam" id="PF12697">
    <property type="entry name" value="Abhydrolase_6"/>
    <property type="match status" value="1"/>
</dbReference>
<accession>B8MEY2</accession>
<dbReference type="GeneID" id="8109971"/>
<evidence type="ECO:0000313" key="4">
    <source>
        <dbReference type="EMBL" id="EED17265.1"/>
    </source>
</evidence>
<dbReference type="InterPro" id="IPR000073">
    <property type="entry name" value="AB_hydrolase_1"/>
</dbReference>
<dbReference type="Gene3D" id="3.40.50.1820">
    <property type="entry name" value="alpha/beta hydrolase"/>
    <property type="match status" value="1"/>
</dbReference>
<dbReference type="OrthoDB" id="249703at2759"/>
<sequence>MHEFFSYSARNHYFQYAWYNLELLRLLGSTPSGGCDAAEFLETVSEIEPNDAASWQHCWFARAEKTEALAEEIGKSGQLNLACNAFLRASNYFRCAQYMFPVMPEPEQRYLLQVYERSISCFERAMALVPHNVSRVQIPYSAAPDGRTIHLPGWLHQPSPSQCLPGRRKVPVLICCGGADSTQEELYFLSVSEGPGLGYAVLTFDGPGQGLVLRRDGVPMQPAGEAVLDAVINFIELYAHNHPQAELDLNALTVTGQSLGGYLALRGAAEHRIKACAAIDPFYDMWDLAMARMPSWMVAPWEKGWIGDWIIDWAVKAHGAQDLATKYQFALAQQMFGTPNAGSTLRMMKQYTFKLQGSHGTKKPDYLARVQCPVLVTAGTTDSTSFLPEISINTIVKNLVNVSESQKTIWVANSYAEGGAQAKSGAWPLLQHQRTHALSCFYRLIHGLFAKCV</sequence>
<dbReference type="RefSeq" id="XP_002484499.1">
    <property type="nucleotide sequence ID" value="XM_002484454.1"/>
</dbReference>
<organism evidence="4 5">
    <name type="scientific">Talaromyces stipitatus (strain ATCC 10500 / CBS 375.48 / QM 6759 / NRRL 1006)</name>
    <name type="common">Penicillium stipitatum</name>
    <dbReference type="NCBI Taxonomy" id="441959"/>
    <lineage>
        <taxon>Eukaryota</taxon>
        <taxon>Fungi</taxon>
        <taxon>Dikarya</taxon>
        <taxon>Ascomycota</taxon>
        <taxon>Pezizomycotina</taxon>
        <taxon>Eurotiomycetes</taxon>
        <taxon>Eurotiomycetidae</taxon>
        <taxon>Eurotiales</taxon>
        <taxon>Trichocomaceae</taxon>
        <taxon>Talaromyces</taxon>
        <taxon>Talaromyces sect. Talaromyces</taxon>
    </lineage>
</organism>
<evidence type="ECO:0000256" key="1">
    <source>
        <dbReference type="ARBA" id="ARBA00022801"/>
    </source>
</evidence>
<dbReference type="SUPFAM" id="SSF53474">
    <property type="entry name" value="alpha/beta-Hydrolases"/>
    <property type="match status" value="1"/>
</dbReference>
<dbReference type="OMA" id="SMGAYYS"/>
<protein>
    <submittedName>
        <fullName evidence="4">Alpha/beta superfamily hydrolase</fullName>
    </submittedName>
</protein>
<dbReference type="STRING" id="441959.B8MEY2"/>
<dbReference type="EMBL" id="EQ962656">
    <property type="protein sequence ID" value="EED17265.1"/>
    <property type="molecule type" value="Genomic_DNA"/>
</dbReference>
<evidence type="ECO:0000256" key="2">
    <source>
        <dbReference type="ARBA" id="ARBA00038115"/>
    </source>
</evidence>
<dbReference type="Gene3D" id="1.20.1440.110">
    <property type="entry name" value="acylaminoacyl peptidase"/>
    <property type="match status" value="1"/>
</dbReference>
<proteinExistence type="inferred from homology"/>
<dbReference type="PANTHER" id="PTHR22946">
    <property type="entry name" value="DIENELACTONE HYDROLASE DOMAIN-CONTAINING PROTEIN-RELATED"/>
    <property type="match status" value="1"/>
</dbReference>
<dbReference type="GO" id="GO:0016787">
    <property type="term" value="F:hydrolase activity"/>
    <property type="evidence" value="ECO:0007669"/>
    <property type="project" value="UniProtKB-KW"/>
</dbReference>
<feature type="domain" description="AB hydrolase-1" evidence="3">
    <location>
        <begin position="196"/>
        <end position="382"/>
    </location>
</feature>
<dbReference type="PhylomeDB" id="B8MEY2"/>
<dbReference type="AlphaFoldDB" id="B8MEY2"/>
<keyword evidence="5" id="KW-1185">Reference proteome</keyword>
<dbReference type="PANTHER" id="PTHR22946:SF13">
    <property type="entry name" value="ALPHA_BETA HYDROLASE PSOB"/>
    <property type="match status" value="1"/>
</dbReference>
<reference evidence="5" key="1">
    <citation type="journal article" date="2015" name="Genome Announc.">
        <title>Genome sequence of the AIDS-associated pathogen Penicillium marneffei (ATCC18224) and its near taxonomic relative Talaromyces stipitatus (ATCC10500).</title>
        <authorList>
            <person name="Nierman W.C."/>
            <person name="Fedorova-Abrams N.D."/>
            <person name="Andrianopoulos A."/>
        </authorList>
    </citation>
    <scope>NUCLEOTIDE SEQUENCE [LARGE SCALE GENOMIC DNA]</scope>
    <source>
        <strain evidence="5">ATCC 10500 / CBS 375.48 / QM 6759 / NRRL 1006</strain>
    </source>
</reference>